<proteinExistence type="predicted"/>
<accession>Q0UKQ1</accession>
<name>Q0UKQ1_PHANO</name>
<dbReference type="RefSeq" id="XP_001797996.1">
    <property type="nucleotide sequence ID" value="XM_001797944.1"/>
</dbReference>
<dbReference type="KEGG" id="pno:SNOG_07663"/>
<dbReference type="Proteomes" id="UP000001055">
    <property type="component" value="Unassembled WGS sequence"/>
</dbReference>
<dbReference type="InParanoid" id="Q0UKQ1"/>
<dbReference type="EMBL" id="CH445335">
    <property type="protein sequence ID" value="EAT85129.1"/>
    <property type="molecule type" value="Genomic_DNA"/>
</dbReference>
<dbReference type="GeneID" id="5974889"/>
<evidence type="ECO:0000313" key="2">
    <source>
        <dbReference type="Proteomes" id="UP000001055"/>
    </source>
</evidence>
<gene>
    <name evidence="1" type="ORF">SNOG_07663</name>
</gene>
<organism evidence="1 2">
    <name type="scientific">Phaeosphaeria nodorum (strain SN15 / ATCC MYA-4574 / FGSC 10173)</name>
    <name type="common">Glume blotch fungus</name>
    <name type="synonym">Parastagonospora nodorum</name>
    <dbReference type="NCBI Taxonomy" id="321614"/>
    <lineage>
        <taxon>Eukaryota</taxon>
        <taxon>Fungi</taxon>
        <taxon>Dikarya</taxon>
        <taxon>Ascomycota</taxon>
        <taxon>Pezizomycotina</taxon>
        <taxon>Dothideomycetes</taxon>
        <taxon>Pleosporomycetidae</taxon>
        <taxon>Pleosporales</taxon>
        <taxon>Pleosporineae</taxon>
        <taxon>Phaeosphaeriaceae</taxon>
        <taxon>Parastagonospora</taxon>
    </lineage>
</organism>
<dbReference type="AlphaFoldDB" id="Q0UKQ1"/>
<evidence type="ECO:0000313" key="1">
    <source>
        <dbReference type="EMBL" id="EAT85129.1"/>
    </source>
</evidence>
<protein>
    <submittedName>
        <fullName evidence="1">Uncharacterized protein</fullName>
    </submittedName>
</protein>
<reference evidence="2" key="1">
    <citation type="journal article" date="2007" name="Plant Cell">
        <title>Dothideomycete-plant interactions illuminated by genome sequencing and EST analysis of the wheat pathogen Stagonospora nodorum.</title>
        <authorList>
            <person name="Hane J.K."/>
            <person name="Lowe R.G."/>
            <person name="Solomon P.S."/>
            <person name="Tan K.C."/>
            <person name="Schoch C.L."/>
            <person name="Spatafora J.W."/>
            <person name="Crous P.W."/>
            <person name="Kodira C."/>
            <person name="Birren B.W."/>
            <person name="Galagan J.E."/>
            <person name="Torriani S.F."/>
            <person name="McDonald B.A."/>
            <person name="Oliver R.P."/>
        </authorList>
    </citation>
    <scope>NUCLEOTIDE SEQUENCE [LARGE SCALE GENOMIC DNA]</scope>
    <source>
        <strain evidence="2">SN15 / ATCC MYA-4574 / FGSC 10173</strain>
    </source>
</reference>
<sequence>MRARLGSARDAHTTAAGPRVQVLPCLSQMPSTITTGAYAVVPGWSAHCQLTRSSVSGGASLQLSRASLLQLRSRRRDSPPVTVGGE</sequence>